<feature type="repeat" description="TPR" evidence="7">
    <location>
        <begin position="675"/>
        <end position="708"/>
    </location>
</feature>
<organism evidence="9">
    <name type="scientific">Phaffia rhodozyma</name>
    <name type="common">Yeast</name>
    <name type="synonym">Xanthophyllomyces dendrorhous</name>
    <dbReference type="NCBI Taxonomy" id="264483"/>
    <lineage>
        <taxon>Eukaryota</taxon>
        <taxon>Fungi</taxon>
        <taxon>Dikarya</taxon>
        <taxon>Basidiomycota</taxon>
        <taxon>Agaricomycotina</taxon>
        <taxon>Tremellomycetes</taxon>
        <taxon>Cystofilobasidiales</taxon>
        <taxon>Mrakiaceae</taxon>
        <taxon>Phaffia</taxon>
    </lineage>
</organism>
<dbReference type="GO" id="GO:0005680">
    <property type="term" value="C:anaphase-promoting complex"/>
    <property type="evidence" value="ECO:0007669"/>
    <property type="project" value="UniProtKB-ARBA"/>
</dbReference>
<dbReference type="Gene3D" id="1.25.40.10">
    <property type="entry name" value="Tetratricopeptide repeat domain"/>
    <property type="match status" value="2"/>
</dbReference>
<feature type="region of interest" description="Disordered" evidence="8">
    <location>
        <begin position="143"/>
        <end position="174"/>
    </location>
</feature>
<dbReference type="SMART" id="SM00028">
    <property type="entry name" value="TPR"/>
    <property type="match status" value="7"/>
</dbReference>
<name>A0A0F7SS95_PHARH</name>
<keyword evidence="1" id="KW-0132">Cell division</keyword>
<feature type="repeat" description="TPR" evidence="7">
    <location>
        <begin position="532"/>
        <end position="565"/>
    </location>
</feature>
<dbReference type="GO" id="GO:0005737">
    <property type="term" value="C:cytoplasm"/>
    <property type="evidence" value="ECO:0007669"/>
    <property type="project" value="TreeGrafter"/>
</dbReference>
<reference evidence="9" key="1">
    <citation type="submission" date="2014-08" db="EMBL/GenBank/DDBJ databases">
        <authorList>
            <person name="Sharma Rahul"/>
            <person name="Thines Marco"/>
        </authorList>
    </citation>
    <scope>NUCLEOTIDE SEQUENCE</scope>
</reference>
<evidence type="ECO:0000256" key="2">
    <source>
        <dbReference type="ARBA" id="ARBA00022737"/>
    </source>
</evidence>
<keyword evidence="6" id="KW-0131">Cell cycle</keyword>
<dbReference type="InterPro" id="IPR011990">
    <property type="entry name" value="TPR-like_helical_dom_sf"/>
</dbReference>
<feature type="compositionally biased region" description="Basic residues" evidence="8">
    <location>
        <begin position="85"/>
        <end position="95"/>
    </location>
</feature>
<dbReference type="Pfam" id="PF12895">
    <property type="entry name" value="ANAPC3"/>
    <property type="match status" value="1"/>
</dbReference>
<feature type="repeat" description="TPR" evidence="7">
    <location>
        <begin position="709"/>
        <end position="742"/>
    </location>
</feature>
<evidence type="ECO:0000256" key="3">
    <source>
        <dbReference type="ARBA" id="ARBA00022776"/>
    </source>
</evidence>
<dbReference type="SUPFAM" id="SSF48452">
    <property type="entry name" value="TPR-like"/>
    <property type="match status" value="1"/>
</dbReference>
<dbReference type="GO" id="GO:0051301">
    <property type="term" value="P:cell division"/>
    <property type="evidence" value="ECO:0007669"/>
    <property type="project" value="UniProtKB-KW"/>
</dbReference>
<evidence type="ECO:0000313" key="9">
    <source>
        <dbReference type="EMBL" id="CED84346.1"/>
    </source>
</evidence>
<protein>
    <submittedName>
        <fullName evidence="9">Anaphase-promoting complex (APC), Cdc16 subunit</fullName>
    </submittedName>
</protein>
<dbReference type="PROSITE" id="PS50005">
    <property type="entry name" value="TPR"/>
    <property type="match status" value="4"/>
</dbReference>
<evidence type="ECO:0000256" key="1">
    <source>
        <dbReference type="ARBA" id="ARBA00022618"/>
    </source>
</evidence>
<keyword evidence="3" id="KW-0498">Mitosis</keyword>
<feature type="region of interest" description="Disordered" evidence="8">
    <location>
        <begin position="241"/>
        <end position="275"/>
    </location>
</feature>
<dbReference type="AlphaFoldDB" id="A0A0F7SS95"/>
<keyword evidence="4" id="KW-0833">Ubl conjugation pathway</keyword>
<feature type="compositionally biased region" description="Basic and acidic residues" evidence="8">
    <location>
        <begin position="143"/>
        <end position="161"/>
    </location>
</feature>
<feature type="compositionally biased region" description="Low complexity" evidence="8">
    <location>
        <begin position="1"/>
        <end position="14"/>
    </location>
</feature>
<proteinExistence type="predicted"/>
<dbReference type="GO" id="GO:0016567">
    <property type="term" value="P:protein ubiquitination"/>
    <property type="evidence" value="ECO:0007669"/>
    <property type="project" value="TreeGrafter"/>
</dbReference>
<dbReference type="PROSITE" id="PS50293">
    <property type="entry name" value="TPR_REGION"/>
    <property type="match status" value="1"/>
</dbReference>
<dbReference type="GO" id="GO:0045842">
    <property type="term" value="P:positive regulation of mitotic metaphase/anaphase transition"/>
    <property type="evidence" value="ECO:0007669"/>
    <property type="project" value="TreeGrafter"/>
</dbReference>
<dbReference type="InterPro" id="IPR019734">
    <property type="entry name" value="TPR_rpt"/>
</dbReference>
<dbReference type="EMBL" id="LN483157">
    <property type="protein sequence ID" value="CED84346.1"/>
    <property type="molecule type" value="Genomic_DNA"/>
</dbReference>
<evidence type="ECO:0000256" key="7">
    <source>
        <dbReference type="PROSITE-ProRule" id="PRU00339"/>
    </source>
</evidence>
<feature type="region of interest" description="Disordered" evidence="8">
    <location>
        <begin position="50"/>
        <end position="131"/>
    </location>
</feature>
<evidence type="ECO:0000256" key="4">
    <source>
        <dbReference type="ARBA" id="ARBA00022786"/>
    </source>
</evidence>
<dbReference type="Pfam" id="PF13181">
    <property type="entry name" value="TPR_8"/>
    <property type="match status" value="2"/>
</dbReference>
<sequence length="847" mass="93830">MISTPPSRPTTSSPGFAAQPFPTLGALRRPRQSLSGSFSLGPEGLIEHLQLGALDNEDDDPRGANNSSIIPVSPRLPRPSYSALRLHKPHLRRRPSSLSVSSSNNSNFQLAPPSPYTMRSATGTPGLSRLRFGSTHNLAAQVDETRTEDEFSEDDVTRNTEGDEEDGEEDGLKGMDSMRSWRHDAMMQHLYEAAAFWGDKIFSLTGDKNDAFWLAQIHFLTSRYARAVRILIQPLEKPVRLREKSTGMSPSRKGKERASMEDEEAERLEEDLKKGRGDPNGSLGGLFEEGWIEGDRLGRGGRRIVDVSLACRHLAAQCLTRMGHLDEALEMLGSTNPFQGAANSGPHVKSDGGIKLESSCCLLRGQIHLRLSATARAKECFVEALSLDVRCYDAFVALVDGQMMGVEEEWDFIQNLCYREQSDDLSEFIQMMYTIRLKKYKHLREITQARRRLLTEYGLSGNADVMCGLADTLYAQFKWNECYAVTSKILALVPFHSSALLLHLACMHHLPRLRSALYLLAHNLISAEPDAATSWYAVGLWYYTGEKWSEARRYFGKASLMDPRLGTSWIAFAHSFAMEKEHDQAIIAYSTAARLFQGSHLPVLFIGMEHLQLENVAVAGHHFESALTVCKSDPLLFNEMGVIAYMQEDYPTAVDQFRKALAASEEMQGTPATWAKTHLNLGHSLRKLGKIDESFLAYEMALKLDPTSDSAYGGMGIVFLLKGKLNSAIECFHQALSLDPMSPQITSILHSSLHATTEFEGALGSIPGLPSCLRDEGFDPFRVVEAGVEAEDFGVDDVSQMDETGLADQTGSDERSLRDLSNNRDVGLDMTVSGYEGDTMDIEDGSM</sequence>
<keyword evidence="5 7" id="KW-0802">TPR repeat</keyword>
<feature type="compositionally biased region" description="Low complexity" evidence="8">
    <location>
        <begin position="96"/>
        <end position="107"/>
    </location>
</feature>
<feature type="repeat" description="TPR" evidence="7">
    <location>
        <begin position="634"/>
        <end position="667"/>
    </location>
</feature>
<evidence type="ECO:0000256" key="6">
    <source>
        <dbReference type="ARBA" id="ARBA00023306"/>
    </source>
</evidence>
<keyword evidence="2" id="KW-0677">Repeat</keyword>
<accession>A0A0F7SS95</accession>
<evidence type="ECO:0000256" key="5">
    <source>
        <dbReference type="ARBA" id="ARBA00022803"/>
    </source>
</evidence>
<dbReference type="PANTHER" id="PTHR12558">
    <property type="entry name" value="CELL DIVISION CYCLE 16,23,27"/>
    <property type="match status" value="1"/>
</dbReference>
<dbReference type="GO" id="GO:0031145">
    <property type="term" value="P:anaphase-promoting complex-dependent catabolic process"/>
    <property type="evidence" value="ECO:0007669"/>
    <property type="project" value="TreeGrafter"/>
</dbReference>
<evidence type="ECO:0000256" key="8">
    <source>
        <dbReference type="SAM" id="MobiDB-lite"/>
    </source>
</evidence>
<feature type="region of interest" description="Disordered" evidence="8">
    <location>
        <begin position="1"/>
        <end position="23"/>
    </location>
</feature>
<dbReference type="PANTHER" id="PTHR12558:SF9">
    <property type="entry name" value="CELL DIVISION CYCLE PROTEIN 16 HOMOLOG"/>
    <property type="match status" value="1"/>
</dbReference>